<protein>
    <submittedName>
        <fullName evidence="1">Uncharacterized protein</fullName>
    </submittedName>
</protein>
<keyword evidence="2" id="KW-1185">Reference proteome</keyword>
<reference evidence="1" key="1">
    <citation type="submission" date="2022-07" db="EMBL/GenBank/DDBJ databases">
        <title>Phylogenomic reconstructions and comparative analyses of Kickxellomycotina fungi.</title>
        <authorList>
            <person name="Reynolds N.K."/>
            <person name="Stajich J.E."/>
            <person name="Barry K."/>
            <person name="Grigoriev I.V."/>
            <person name="Crous P."/>
            <person name="Smith M.E."/>
        </authorList>
    </citation>
    <scope>NUCLEOTIDE SEQUENCE</scope>
    <source>
        <strain evidence="1">CBS 109366</strain>
    </source>
</reference>
<proteinExistence type="predicted"/>
<sequence>MPVRRPQAAKKAASALAGTESRVSRVAEGLALLNFKYEVMVGHYILNTWEKTVVNVVIFTCVAFVVRVLVTSSLLAAAAGGAVSAVRAWWL</sequence>
<evidence type="ECO:0000313" key="2">
    <source>
        <dbReference type="Proteomes" id="UP001140234"/>
    </source>
</evidence>
<accession>A0ACC1JI80</accession>
<gene>
    <name evidence="1" type="ORF">IWQ57_006951</name>
</gene>
<dbReference type="Proteomes" id="UP001140234">
    <property type="component" value="Unassembled WGS sequence"/>
</dbReference>
<dbReference type="EMBL" id="JANBUJ010004257">
    <property type="protein sequence ID" value="KAJ2757987.1"/>
    <property type="molecule type" value="Genomic_DNA"/>
</dbReference>
<organism evidence="1 2">
    <name type="scientific">Coemansia nantahalensis</name>
    <dbReference type="NCBI Taxonomy" id="2789366"/>
    <lineage>
        <taxon>Eukaryota</taxon>
        <taxon>Fungi</taxon>
        <taxon>Fungi incertae sedis</taxon>
        <taxon>Zoopagomycota</taxon>
        <taxon>Kickxellomycotina</taxon>
        <taxon>Kickxellomycetes</taxon>
        <taxon>Kickxellales</taxon>
        <taxon>Kickxellaceae</taxon>
        <taxon>Coemansia</taxon>
    </lineage>
</organism>
<name>A0ACC1JI80_9FUNG</name>
<comment type="caution">
    <text evidence="1">The sequence shown here is derived from an EMBL/GenBank/DDBJ whole genome shotgun (WGS) entry which is preliminary data.</text>
</comment>
<evidence type="ECO:0000313" key="1">
    <source>
        <dbReference type="EMBL" id="KAJ2757987.1"/>
    </source>
</evidence>